<dbReference type="Proteomes" id="UP000887116">
    <property type="component" value="Unassembled WGS sequence"/>
</dbReference>
<gene>
    <name evidence="2" type="ORF">TNCT_496851</name>
</gene>
<dbReference type="EMBL" id="BMAO01015696">
    <property type="protein sequence ID" value="GFR03561.1"/>
    <property type="molecule type" value="Genomic_DNA"/>
</dbReference>
<accession>A0A8X6JEE6</accession>
<sequence length="90" mass="10406">MFSNGDDESFFPTPREFSSSSRSIKNIKEKTSAQLTQGDQQLTMYSIYTRIFVKIQFPESNIQIYHYKILVKNGIVSTVITLAFMNKISR</sequence>
<evidence type="ECO:0000256" key="1">
    <source>
        <dbReference type="SAM" id="MobiDB-lite"/>
    </source>
</evidence>
<reference evidence="2" key="1">
    <citation type="submission" date="2020-07" db="EMBL/GenBank/DDBJ databases">
        <title>Multicomponent nature underlies the extraordinary mechanical properties of spider dragline silk.</title>
        <authorList>
            <person name="Kono N."/>
            <person name="Nakamura H."/>
            <person name="Mori M."/>
            <person name="Yoshida Y."/>
            <person name="Ohtoshi R."/>
            <person name="Malay A.D."/>
            <person name="Moran D.A.P."/>
            <person name="Tomita M."/>
            <person name="Numata K."/>
            <person name="Arakawa K."/>
        </authorList>
    </citation>
    <scope>NUCLEOTIDE SEQUENCE</scope>
</reference>
<dbReference type="AlphaFoldDB" id="A0A8X6JEE6"/>
<evidence type="ECO:0000313" key="3">
    <source>
        <dbReference type="Proteomes" id="UP000887116"/>
    </source>
</evidence>
<organism evidence="2 3">
    <name type="scientific">Trichonephila clavata</name>
    <name type="common">Joro spider</name>
    <name type="synonym">Nephila clavata</name>
    <dbReference type="NCBI Taxonomy" id="2740835"/>
    <lineage>
        <taxon>Eukaryota</taxon>
        <taxon>Metazoa</taxon>
        <taxon>Ecdysozoa</taxon>
        <taxon>Arthropoda</taxon>
        <taxon>Chelicerata</taxon>
        <taxon>Arachnida</taxon>
        <taxon>Araneae</taxon>
        <taxon>Araneomorphae</taxon>
        <taxon>Entelegynae</taxon>
        <taxon>Araneoidea</taxon>
        <taxon>Nephilidae</taxon>
        <taxon>Trichonephila</taxon>
    </lineage>
</organism>
<evidence type="ECO:0000313" key="2">
    <source>
        <dbReference type="EMBL" id="GFR03561.1"/>
    </source>
</evidence>
<protein>
    <submittedName>
        <fullName evidence="2">Uncharacterized protein</fullName>
    </submittedName>
</protein>
<proteinExistence type="predicted"/>
<name>A0A8X6JEE6_TRICU</name>
<keyword evidence="3" id="KW-1185">Reference proteome</keyword>
<comment type="caution">
    <text evidence="2">The sequence shown here is derived from an EMBL/GenBank/DDBJ whole genome shotgun (WGS) entry which is preliminary data.</text>
</comment>
<feature type="region of interest" description="Disordered" evidence="1">
    <location>
        <begin position="1"/>
        <end position="24"/>
    </location>
</feature>